<evidence type="ECO:0008006" key="3">
    <source>
        <dbReference type="Google" id="ProtNLM"/>
    </source>
</evidence>
<proteinExistence type="predicted"/>
<dbReference type="AlphaFoldDB" id="A0A495A2P9"/>
<dbReference type="OrthoDB" id="2433869at2"/>
<dbReference type="Proteomes" id="UP000269301">
    <property type="component" value="Unassembled WGS sequence"/>
</dbReference>
<dbReference type="EMBL" id="RBZP01000007">
    <property type="protein sequence ID" value="RKQ33216.1"/>
    <property type="molecule type" value="Genomic_DNA"/>
</dbReference>
<keyword evidence="2" id="KW-1185">Reference proteome</keyword>
<protein>
    <recommendedName>
        <fullName evidence="3">DUF5050 domain-containing protein</fullName>
    </recommendedName>
</protein>
<sequence>MLRYWKLIVITAIIVFSFGTYYVQNALAKSEYPEFVFKTINGDEAEIESLMVTGEYGVNEEGLSEHFNLTSEGTVYREERSYLDQLFYRSTLIERLQSDYRSFMRGKGESSTTLFENNELLAFVGPYSLDEPDDSFDVELLDKRTKERTAFQVTLPNAKEYSFINIQDVQVSHDKLIVISRNIKRGSPSESDSEEIHVYQIDLTNQKINSDEVILTSDSGSPAEWIHISEINSHSHIGQENYFVFQLGYMKGEQYGSSVRDRTEYVAYHYETNETIELDLSEEVGADPTFSKVYKDSIYFFDTEANNLQIKAYNIRNDEWILIELQTTEEVHPANLVEIKNDMLYMANFNDKQTNIYALNLEMEELVYEGKIEFANPKDEQGDYYLNLYDMVIENE</sequence>
<dbReference type="RefSeq" id="WP_121204378.1">
    <property type="nucleotide sequence ID" value="NZ_RBZP01000007.1"/>
</dbReference>
<reference evidence="1 2" key="1">
    <citation type="journal article" date="2016" name="Int. J. Syst. Evol. Microbiol.">
        <title>Oceanobacillus halophilus sp. nov., a novel moderately halophilic bacterium from a hypersaline lake.</title>
        <authorList>
            <person name="Amoozegar M.A."/>
            <person name="Bagheri M."/>
            <person name="Makhdoumi A."/>
            <person name="Nikou M.M."/>
            <person name="Fazeli S.A.S."/>
            <person name="Schumann P."/>
            <person name="Sproer C."/>
            <person name="Sanchez-Porro C."/>
            <person name="Ventosa A."/>
        </authorList>
    </citation>
    <scope>NUCLEOTIDE SEQUENCE [LARGE SCALE GENOMIC DNA]</scope>
    <source>
        <strain evidence="1 2">DSM 23996</strain>
    </source>
</reference>
<comment type="caution">
    <text evidence="1">The sequence shown here is derived from an EMBL/GenBank/DDBJ whole genome shotgun (WGS) entry which is preliminary data.</text>
</comment>
<organism evidence="1 2">
    <name type="scientific">Oceanobacillus halophilus</name>
    <dbReference type="NCBI Taxonomy" id="930130"/>
    <lineage>
        <taxon>Bacteria</taxon>
        <taxon>Bacillati</taxon>
        <taxon>Bacillota</taxon>
        <taxon>Bacilli</taxon>
        <taxon>Bacillales</taxon>
        <taxon>Bacillaceae</taxon>
        <taxon>Oceanobacillus</taxon>
    </lineage>
</organism>
<evidence type="ECO:0000313" key="2">
    <source>
        <dbReference type="Proteomes" id="UP000269301"/>
    </source>
</evidence>
<gene>
    <name evidence="1" type="ORF">D8M06_10595</name>
</gene>
<accession>A0A495A2P9</accession>
<evidence type="ECO:0000313" key="1">
    <source>
        <dbReference type="EMBL" id="RKQ33216.1"/>
    </source>
</evidence>
<name>A0A495A2P9_9BACI</name>